<dbReference type="GO" id="GO:0008299">
    <property type="term" value="P:isoprenoid biosynthetic process"/>
    <property type="evidence" value="ECO:0007669"/>
    <property type="project" value="UniProtKB-KW"/>
</dbReference>
<evidence type="ECO:0000256" key="3">
    <source>
        <dbReference type="ARBA" id="ARBA00022679"/>
    </source>
</evidence>
<reference evidence="8" key="1">
    <citation type="submission" date="2022-12" db="EMBL/GenBank/DDBJ databases">
        <authorList>
            <person name="Webb A."/>
        </authorList>
    </citation>
    <scope>NUCLEOTIDE SEQUENCE</scope>
    <source>
        <strain evidence="8">Pd1</strain>
    </source>
</reference>
<dbReference type="Pfam" id="PF00348">
    <property type="entry name" value="polyprenyl_synt"/>
    <property type="match status" value="1"/>
</dbReference>
<comment type="cofactor">
    <cofactor evidence="1">
        <name>Mg(2+)</name>
        <dbReference type="ChEBI" id="CHEBI:18420"/>
    </cofactor>
</comment>
<dbReference type="PANTHER" id="PTHR12001:SF69">
    <property type="entry name" value="ALL TRANS-POLYPRENYL-DIPHOSPHATE SYNTHASE PDSS1"/>
    <property type="match status" value="1"/>
</dbReference>
<dbReference type="GO" id="GO:1990234">
    <property type="term" value="C:transferase complex"/>
    <property type="evidence" value="ECO:0007669"/>
    <property type="project" value="TreeGrafter"/>
</dbReference>
<evidence type="ECO:0000256" key="5">
    <source>
        <dbReference type="ARBA" id="ARBA00022842"/>
    </source>
</evidence>
<evidence type="ECO:0000313" key="8">
    <source>
        <dbReference type="EMBL" id="CAI5719387.1"/>
    </source>
</evidence>
<accession>A0AAV0TFW6</accession>
<dbReference type="AlphaFoldDB" id="A0AAV0TFW6"/>
<dbReference type="GO" id="GO:0004659">
    <property type="term" value="F:prenyltransferase activity"/>
    <property type="evidence" value="ECO:0007669"/>
    <property type="project" value="InterPro"/>
</dbReference>
<dbReference type="PROSITE" id="PS00723">
    <property type="entry name" value="POLYPRENYL_SYNTHASE_1"/>
    <property type="match status" value="1"/>
</dbReference>
<dbReference type="InterPro" id="IPR008949">
    <property type="entry name" value="Isoprenoid_synthase_dom_sf"/>
</dbReference>
<keyword evidence="3 7" id="KW-0808">Transferase</keyword>
<sequence length="437" mass="48490">MTFILHRSMSFMTHARRFSSLREQAVRVMTGKIRADLETNLNLWLSASAVDEPTVSILDPAPGYALMARSSKLHQKNMSLHFDTPTTDVNGQHTYLSIDPRKLADPFTLVEQDMVSVTDSIKRILGSDHPVLTAVARYFFEHDGGKKVRPAMVLLMARAAEAHRRAIGTPLPDMQSEEYTHAAQQRLAEITEMIHTASLMHDDVIDEADTRRGRPSVNKIFGAKMAVLAGDFLLARSSVSLARLRNLEAIELMSTTIEHLVRGEVMQMKSADAHDDISPFEYYLRKNYYKTGSLMSNSCKAALALGKHEEHICDLGFAFGRHIGLAFQLVDDVLDYEGVNTGKPLLADLRSGLSTAPLLLAQEEFPVLRELSKRNFAKDGDIEMASQLVEKSTGIARSKTLAIGQAELAAQAVMQLAPSPERDAMVRLAQLVVYRSK</sequence>
<name>A0AAV0TFW6_9STRA</name>
<proteinExistence type="inferred from homology"/>
<keyword evidence="9" id="KW-1185">Reference proteome</keyword>
<evidence type="ECO:0000256" key="2">
    <source>
        <dbReference type="ARBA" id="ARBA00006706"/>
    </source>
</evidence>
<dbReference type="InterPro" id="IPR033749">
    <property type="entry name" value="Polyprenyl_synt_CS"/>
</dbReference>
<comment type="similarity">
    <text evidence="2 7">Belongs to the FPP/GGPP synthase family.</text>
</comment>
<dbReference type="Proteomes" id="UP001162029">
    <property type="component" value="Unassembled WGS sequence"/>
</dbReference>
<evidence type="ECO:0000313" key="9">
    <source>
        <dbReference type="Proteomes" id="UP001162029"/>
    </source>
</evidence>
<dbReference type="SUPFAM" id="SSF48576">
    <property type="entry name" value="Terpenoid synthases"/>
    <property type="match status" value="1"/>
</dbReference>
<dbReference type="PROSITE" id="PS00444">
    <property type="entry name" value="POLYPRENYL_SYNTHASE_2"/>
    <property type="match status" value="1"/>
</dbReference>
<dbReference type="SFLD" id="SFLDS00005">
    <property type="entry name" value="Isoprenoid_Synthase_Type_I"/>
    <property type="match status" value="1"/>
</dbReference>
<dbReference type="GO" id="GO:0046872">
    <property type="term" value="F:metal ion binding"/>
    <property type="evidence" value="ECO:0007669"/>
    <property type="project" value="UniProtKB-KW"/>
</dbReference>
<protein>
    <submittedName>
        <fullName evidence="8">Uncharacterized protein</fullName>
    </submittedName>
</protein>
<dbReference type="Gene3D" id="1.10.600.10">
    <property type="entry name" value="Farnesyl Diphosphate Synthase"/>
    <property type="match status" value="1"/>
</dbReference>
<dbReference type="CDD" id="cd00685">
    <property type="entry name" value="Trans_IPPS_HT"/>
    <property type="match status" value="1"/>
</dbReference>
<keyword evidence="6" id="KW-0414">Isoprene biosynthesis</keyword>
<evidence type="ECO:0000256" key="6">
    <source>
        <dbReference type="ARBA" id="ARBA00023229"/>
    </source>
</evidence>
<dbReference type="PANTHER" id="PTHR12001">
    <property type="entry name" value="GERANYLGERANYL PYROPHOSPHATE SYNTHASE"/>
    <property type="match status" value="1"/>
</dbReference>
<evidence type="ECO:0000256" key="7">
    <source>
        <dbReference type="RuleBase" id="RU004466"/>
    </source>
</evidence>
<organism evidence="8 9">
    <name type="scientific">Peronospora destructor</name>
    <dbReference type="NCBI Taxonomy" id="86335"/>
    <lineage>
        <taxon>Eukaryota</taxon>
        <taxon>Sar</taxon>
        <taxon>Stramenopiles</taxon>
        <taxon>Oomycota</taxon>
        <taxon>Peronosporomycetes</taxon>
        <taxon>Peronosporales</taxon>
        <taxon>Peronosporaceae</taxon>
        <taxon>Peronospora</taxon>
    </lineage>
</organism>
<evidence type="ECO:0000256" key="4">
    <source>
        <dbReference type="ARBA" id="ARBA00022723"/>
    </source>
</evidence>
<dbReference type="GO" id="GO:0006744">
    <property type="term" value="P:ubiquinone biosynthetic process"/>
    <property type="evidence" value="ECO:0007669"/>
    <property type="project" value="TreeGrafter"/>
</dbReference>
<keyword evidence="5" id="KW-0460">Magnesium</keyword>
<dbReference type="EMBL" id="CANTFM010000346">
    <property type="protein sequence ID" value="CAI5719387.1"/>
    <property type="molecule type" value="Genomic_DNA"/>
</dbReference>
<keyword evidence="4" id="KW-0479">Metal-binding</keyword>
<evidence type="ECO:0000256" key="1">
    <source>
        <dbReference type="ARBA" id="ARBA00001946"/>
    </source>
</evidence>
<comment type="caution">
    <text evidence="8">The sequence shown here is derived from an EMBL/GenBank/DDBJ whole genome shotgun (WGS) entry which is preliminary data.</text>
</comment>
<dbReference type="InterPro" id="IPR000092">
    <property type="entry name" value="Polyprenyl_synt"/>
</dbReference>
<gene>
    <name evidence="8" type="ORF">PDE001_LOCUS2042</name>
</gene>